<evidence type="ECO:0000256" key="6">
    <source>
        <dbReference type="ARBA" id="ARBA00023242"/>
    </source>
</evidence>
<evidence type="ECO:0000256" key="1">
    <source>
        <dbReference type="ARBA" id="ARBA00004123"/>
    </source>
</evidence>
<protein>
    <submittedName>
        <fullName evidence="9">Related to ribonuclease H</fullName>
    </submittedName>
</protein>
<dbReference type="CDD" id="cd06145">
    <property type="entry name" value="REX1_like"/>
    <property type="match status" value="1"/>
</dbReference>
<evidence type="ECO:0000259" key="8">
    <source>
        <dbReference type="SMART" id="SM00479"/>
    </source>
</evidence>
<dbReference type="Proteomes" id="UP000007148">
    <property type="component" value="Unassembled WGS sequence"/>
</dbReference>
<dbReference type="EMBL" id="CAFZ01000019">
    <property type="protein sequence ID" value="CCA67772.1"/>
    <property type="molecule type" value="Genomic_DNA"/>
</dbReference>
<keyword evidence="3" id="KW-0540">Nuclease</keyword>
<dbReference type="eggNOG" id="KOG2248">
    <property type="taxonomic scope" value="Eukaryota"/>
</dbReference>
<dbReference type="InterPro" id="IPR013520">
    <property type="entry name" value="Ribonucl_H"/>
</dbReference>
<dbReference type="STRING" id="1109443.G4T8Z0"/>
<dbReference type="SUPFAM" id="SSF53098">
    <property type="entry name" value="Ribonuclease H-like"/>
    <property type="match status" value="1"/>
</dbReference>
<dbReference type="InterPro" id="IPR034922">
    <property type="entry name" value="REX1-like_exo"/>
</dbReference>
<dbReference type="InParanoid" id="G4T8Z0"/>
<comment type="similarity">
    <text evidence="2">Belongs to the REXO1/REXO3 family.</text>
</comment>
<dbReference type="HOGENOM" id="CLU_008679_1_0_1"/>
<name>G4T8Z0_SERID</name>
<dbReference type="FunFam" id="3.30.420.10:FF:000019">
    <property type="entry name" value="RNA exonuclease NEF-sp"/>
    <property type="match status" value="1"/>
</dbReference>
<evidence type="ECO:0000313" key="9">
    <source>
        <dbReference type="EMBL" id="CCA67772.1"/>
    </source>
</evidence>
<sequence length="656" mass="72674">MSKRPMDTRSSPPPLHQLPKRKKTSISAPSGQNSISTLHSPTASLDSTVTSGPPRPQLMQAPSSSMSQGNPQSSDGWTKVNKRKEKKAKKAMHSASNNPPSFAFNVQELVRLQTISLPEIRDLALHLMGDASPPSWLRVSNKGSIQRTVVLLVPGITRQIFVPHLQPKPNTSNPLLHVPPFSQTSAPSCKVSFLSTFLHAVPTKAPGEAQRMHSVLHGFFMGPVSGEEKKRRILDRIKGEREAAQDVESFLLTPQQLLENEYPVPSWMSEASQLDDTWLQIPEYTGTGKDRILALDCEMCITTAGRELTHVCIIDFETGEKLYDELVLPSAPITDYLTRFSGITPSSLESVNTRLADVQEHLRSLMSPSTILLGHSLESDLKAMKVAHGRCIDTSVIYHHPRGHPLKPGLKWLMKKWAGKDIQNRGDGGHDPEEDARSCIELLKLKLKNGAGFGHFMVDMENILERMARSNSKNGKMIRTAVIDYGNPSTWLGSKATSTTACTNDDDVVKGIQDSLGTHQFIFGRMLEVSEGLGWTSKKTLQMAGTPPITSTNLDQVVPQEPTKSADELYSELDGRLTALYRSLPPATAFILFTGHDDPRKMAQMNSKKAAFETAIREGKTPEQIPKEEWWTSQESRELEDEVERVKQGLLFLGMK</sequence>
<keyword evidence="4" id="KW-0378">Hydrolase</keyword>
<dbReference type="SMART" id="SM00479">
    <property type="entry name" value="EXOIII"/>
    <property type="match status" value="1"/>
</dbReference>
<dbReference type="InterPro" id="IPR012337">
    <property type="entry name" value="RNaseH-like_sf"/>
</dbReference>
<evidence type="ECO:0000256" key="7">
    <source>
        <dbReference type="SAM" id="MobiDB-lite"/>
    </source>
</evidence>
<comment type="caution">
    <text evidence="9">The sequence shown here is derived from an EMBL/GenBank/DDBJ whole genome shotgun (WGS) entry which is preliminary data.</text>
</comment>
<proteinExistence type="inferred from homology"/>
<feature type="compositionally biased region" description="Polar residues" evidence="7">
    <location>
        <begin position="25"/>
        <end position="51"/>
    </location>
</feature>
<feature type="domain" description="Exonuclease" evidence="8">
    <location>
        <begin position="291"/>
        <end position="452"/>
    </location>
</feature>
<feature type="compositionally biased region" description="Basic residues" evidence="7">
    <location>
        <begin position="80"/>
        <end position="92"/>
    </location>
</feature>
<dbReference type="GO" id="GO:0005634">
    <property type="term" value="C:nucleus"/>
    <property type="evidence" value="ECO:0007669"/>
    <property type="project" value="UniProtKB-SubCell"/>
</dbReference>
<evidence type="ECO:0000256" key="4">
    <source>
        <dbReference type="ARBA" id="ARBA00022801"/>
    </source>
</evidence>
<keyword evidence="5" id="KW-0269">Exonuclease</keyword>
<dbReference type="GO" id="GO:0003676">
    <property type="term" value="F:nucleic acid binding"/>
    <property type="evidence" value="ECO:0007669"/>
    <property type="project" value="InterPro"/>
</dbReference>
<dbReference type="GO" id="GO:0004527">
    <property type="term" value="F:exonuclease activity"/>
    <property type="evidence" value="ECO:0007669"/>
    <property type="project" value="UniProtKB-KW"/>
</dbReference>
<dbReference type="AlphaFoldDB" id="G4T8Z0"/>
<gene>
    <name evidence="9" type="ORF">PIIN_01596</name>
</gene>
<reference evidence="9 10" key="1">
    <citation type="journal article" date="2011" name="PLoS Pathog.">
        <title>Endophytic Life Strategies Decoded by Genome and Transcriptome Analyses of the Mutualistic Root Symbiont Piriformospora indica.</title>
        <authorList>
            <person name="Zuccaro A."/>
            <person name="Lahrmann U."/>
            <person name="Guldener U."/>
            <person name="Langen G."/>
            <person name="Pfiffi S."/>
            <person name="Biedenkopf D."/>
            <person name="Wong P."/>
            <person name="Samans B."/>
            <person name="Grimm C."/>
            <person name="Basiewicz M."/>
            <person name="Murat C."/>
            <person name="Martin F."/>
            <person name="Kogel K.H."/>
        </authorList>
    </citation>
    <scope>NUCLEOTIDE SEQUENCE [LARGE SCALE GENOMIC DNA]</scope>
    <source>
        <strain evidence="9 10">DSM 11827</strain>
    </source>
</reference>
<dbReference type="PANTHER" id="PTHR12801:SF115">
    <property type="entry name" value="FI18136P1-RELATED"/>
    <property type="match status" value="1"/>
</dbReference>
<dbReference type="OrthoDB" id="206335at2759"/>
<dbReference type="InterPro" id="IPR036397">
    <property type="entry name" value="RNaseH_sf"/>
</dbReference>
<organism evidence="9 10">
    <name type="scientific">Serendipita indica (strain DSM 11827)</name>
    <name type="common">Root endophyte fungus</name>
    <name type="synonym">Piriformospora indica</name>
    <dbReference type="NCBI Taxonomy" id="1109443"/>
    <lineage>
        <taxon>Eukaryota</taxon>
        <taxon>Fungi</taxon>
        <taxon>Dikarya</taxon>
        <taxon>Basidiomycota</taxon>
        <taxon>Agaricomycotina</taxon>
        <taxon>Agaricomycetes</taxon>
        <taxon>Sebacinales</taxon>
        <taxon>Serendipitaceae</taxon>
        <taxon>Serendipita</taxon>
    </lineage>
</organism>
<evidence type="ECO:0000256" key="2">
    <source>
        <dbReference type="ARBA" id="ARBA00006357"/>
    </source>
</evidence>
<dbReference type="FunCoup" id="G4T8Z0">
    <property type="interactions" value="310"/>
</dbReference>
<feature type="compositionally biased region" description="Low complexity" evidence="7">
    <location>
        <begin position="62"/>
        <end position="74"/>
    </location>
</feature>
<dbReference type="Gene3D" id="3.30.420.10">
    <property type="entry name" value="Ribonuclease H-like superfamily/Ribonuclease H"/>
    <property type="match status" value="1"/>
</dbReference>
<comment type="subcellular location">
    <subcellularLocation>
        <location evidence="1">Nucleus</location>
    </subcellularLocation>
</comment>
<dbReference type="PANTHER" id="PTHR12801">
    <property type="entry name" value="RNA EXONUCLEASE REXO1 / RECO3 FAMILY MEMBER-RELATED"/>
    <property type="match status" value="1"/>
</dbReference>
<evidence type="ECO:0000256" key="5">
    <source>
        <dbReference type="ARBA" id="ARBA00022839"/>
    </source>
</evidence>
<accession>G4T8Z0</accession>
<evidence type="ECO:0000313" key="10">
    <source>
        <dbReference type="Proteomes" id="UP000007148"/>
    </source>
</evidence>
<feature type="region of interest" description="Disordered" evidence="7">
    <location>
        <begin position="1"/>
        <end position="99"/>
    </location>
</feature>
<dbReference type="InterPro" id="IPR047021">
    <property type="entry name" value="REXO1/3/4-like"/>
</dbReference>
<keyword evidence="6" id="KW-0539">Nucleus</keyword>
<evidence type="ECO:0000256" key="3">
    <source>
        <dbReference type="ARBA" id="ARBA00022722"/>
    </source>
</evidence>
<keyword evidence="10" id="KW-1185">Reference proteome</keyword>
<dbReference type="OMA" id="HKAGPPF"/>